<accession>A0A1M6NCB2</accession>
<dbReference type="Gene3D" id="3.10.180.10">
    <property type="entry name" value="2,3-Dihydroxybiphenyl 1,2-Dioxygenase, domain 1"/>
    <property type="match status" value="1"/>
</dbReference>
<name>A0A1M6NCB2_9CLOT</name>
<dbReference type="Proteomes" id="UP000184080">
    <property type="component" value="Unassembled WGS sequence"/>
</dbReference>
<evidence type="ECO:0000313" key="1">
    <source>
        <dbReference type="EMBL" id="SHJ93375.1"/>
    </source>
</evidence>
<dbReference type="RefSeq" id="WP_083600021.1">
    <property type="nucleotide sequence ID" value="NZ_FQZO01000011.1"/>
</dbReference>
<sequence>MEDLIIKDFWKLHPNLLERIESQNFINDDDALKREADLARHNREVVELDSLMQGLEFIVINTEINKLSDAVDEFLLYTGYDIKESFENDFNQVVVLSCANSPDVLLTTRKQGDNPFYKLNLHPKSEHLPNTRIEAFFYKTQDITKYHSIQLSRNVTFSTKNILSKDNYEMIQTIPSCFTGISYGAVQWTGERIYKSSTDREFTLNIKKPSYAYIKNIKNIDHAATRLPAKYRDAAIIEFMELTNYNFEFAIYVESLNSITNVARLSAKDFAMVFTSGITSGDDMSKAGPTEKFVYNYGARVHHLAFITEDIEYTFEELKAKGERFLIDLVGSEEEGLKQTFTYPSPNTLVVNEYILRYGDFDGFFTKSNVSNLTLATDKQ</sequence>
<dbReference type="EMBL" id="FQZO01000011">
    <property type="protein sequence ID" value="SHJ93375.1"/>
    <property type="molecule type" value="Genomic_DNA"/>
</dbReference>
<keyword evidence="2" id="KW-1185">Reference proteome</keyword>
<dbReference type="SUPFAM" id="SSF54593">
    <property type="entry name" value="Glyoxalase/Bleomycin resistance protein/Dihydroxybiphenyl dioxygenase"/>
    <property type="match status" value="1"/>
</dbReference>
<dbReference type="InterPro" id="IPR029068">
    <property type="entry name" value="Glyas_Bleomycin-R_OHBP_Dase"/>
</dbReference>
<evidence type="ECO:0000313" key="2">
    <source>
        <dbReference type="Proteomes" id="UP000184080"/>
    </source>
</evidence>
<gene>
    <name evidence="1" type="ORF">SAMN05444401_0155</name>
</gene>
<evidence type="ECO:0008006" key="3">
    <source>
        <dbReference type="Google" id="ProtNLM"/>
    </source>
</evidence>
<dbReference type="OrthoDB" id="9788468at2"/>
<protein>
    <recommendedName>
        <fullName evidence="3">VOC domain-containing protein</fullName>
    </recommendedName>
</protein>
<organism evidence="1 2">
    <name type="scientific">Clostridium amylolyticum</name>
    <dbReference type="NCBI Taxonomy" id="1121298"/>
    <lineage>
        <taxon>Bacteria</taxon>
        <taxon>Bacillati</taxon>
        <taxon>Bacillota</taxon>
        <taxon>Clostridia</taxon>
        <taxon>Eubacteriales</taxon>
        <taxon>Clostridiaceae</taxon>
        <taxon>Clostridium</taxon>
    </lineage>
</organism>
<reference evidence="1 2" key="1">
    <citation type="submission" date="2016-11" db="EMBL/GenBank/DDBJ databases">
        <authorList>
            <person name="Jaros S."/>
            <person name="Januszkiewicz K."/>
            <person name="Wedrychowicz H."/>
        </authorList>
    </citation>
    <scope>NUCLEOTIDE SEQUENCE [LARGE SCALE GENOMIC DNA]</scope>
    <source>
        <strain evidence="1 2">DSM 21864</strain>
    </source>
</reference>
<dbReference type="AlphaFoldDB" id="A0A1M6NCB2"/>
<dbReference type="STRING" id="1121298.SAMN05444401_0155"/>
<proteinExistence type="predicted"/>